<evidence type="ECO:0000256" key="2">
    <source>
        <dbReference type="ARBA" id="ARBA00004613"/>
    </source>
</evidence>
<dbReference type="Pfam" id="PF00727">
    <property type="entry name" value="IL4"/>
    <property type="match status" value="1"/>
</dbReference>
<dbReference type="RefSeq" id="XP_007106325.1">
    <property type="nucleotide sequence ID" value="XM_007106263.2"/>
</dbReference>
<evidence type="ECO:0000256" key="8">
    <source>
        <dbReference type="ARBA" id="ARBA00022936"/>
    </source>
</evidence>
<dbReference type="GO" id="GO:0005125">
    <property type="term" value="F:cytokine activity"/>
    <property type="evidence" value="ECO:0007669"/>
    <property type="project" value="UniProtKB-KW"/>
</dbReference>
<comment type="similarity">
    <text evidence="3 14">Belongs to the IL-4/IL-13 family.</text>
</comment>
<gene>
    <name evidence="18" type="primary">IL4</name>
</gene>
<evidence type="ECO:0000256" key="7">
    <source>
        <dbReference type="ARBA" id="ARBA00022729"/>
    </source>
</evidence>
<dbReference type="GO" id="GO:0042110">
    <property type="term" value="P:T cell activation"/>
    <property type="evidence" value="ECO:0007669"/>
    <property type="project" value="Ensembl"/>
</dbReference>
<evidence type="ECO:0000256" key="4">
    <source>
        <dbReference type="ARBA" id="ARBA00019467"/>
    </source>
</evidence>
<dbReference type="InterPro" id="IPR018096">
    <property type="entry name" value="IL-4/IL-13_CS"/>
</dbReference>
<dbReference type="FunFam" id="1.20.1250.10:FF:000014">
    <property type="entry name" value="Interleukin-4"/>
    <property type="match status" value="1"/>
</dbReference>
<protein>
    <recommendedName>
        <fullName evidence="4 14">Interleukin-4</fullName>
        <shortName evidence="14">IL-4</shortName>
    </recommendedName>
    <alternativeName>
        <fullName evidence="13 14">B-cell stimulatory factor 1</fullName>
    </alternativeName>
    <alternativeName>
        <fullName evidence="12 14">Lymphocyte stimulatory factor 1</fullName>
    </alternativeName>
</protein>
<keyword evidence="11" id="KW-0325">Glycoprotein</keyword>
<accession>A0A2Y9EPJ1</accession>
<dbReference type="GO" id="GO:0043011">
    <property type="term" value="P:myeloid dendritic cell differentiation"/>
    <property type="evidence" value="ECO:0007669"/>
    <property type="project" value="Ensembl"/>
</dbReference>
<keyword evidence="8 14" id="KW-0075">B-cell activation</keyword>
<dbReference type="STRING" id="9755.ENSPCTP00005008902"/>
<comment type="subcellular location">
    <subcellularLocation>
        <location evidence="2 14">Secreted</location>
    </subcellularLocation>
</comment>
<dbReference type="GO" id="GO:0010633">
    <property type="term" value="P:negative regulation of epithelial cell migration"/>
    <property type="evidence" value="ECO:0007669"/>
    <property type="project" value="Ensembl"/>
</dbReference>
<dbReference type="InterPro" id="IPR002354">
    <property type="entry name" value="IL-4"/>
</dbReference>
<evidence type="ECO:0000256" key="5">
    <source>
        <dbReference type="ARBA" id="ARBA00022514"/>
    </source>
</evidence>
<evidence type="ECO:0000313" key="18">
    <source>
        <dbReference type="RefSeq" id="XP_007106325.1"/>
    </source>
</evidence>
<dbReference type="PIRSF" id="PIRSF001941">
    <property type="entry name" value="Interleukin_4"/>
    <property type="match status" value="1"/>
</dbReference>
<dbReference type="GO" id="GO:0045582">
    <property type="term" value="P:positive regulation of T cell differentiation"/>
    <property type="evidence" value="ECO:0007669"/>
    <property type="project" value="Ensembl"/>
</dbReference>
<comment type="function">
    <text evidence="1">Participates in at least several B-cell activation processes as well as of other cell types. It is a costimulator of DNA-synthesis. It induces the expression of class II MHC molecules on resting B-cells. It enhances both secretion and cell surface expression of IgE and IgG1. It also regulates the expression of the low affinity Fc receptor for IgE (CD23) on both lymphocytes and monocytes. Positively regulates IL31RA expression in macrophages. Stimulates autophagy in dendritic cells by interfering with mTORC1 signaling and through the induction of RUFY4.</text>
</comment>
<evidence type="ECO:0000256" key="1">
    <source>
        <dbReference type="ARBA" id="ARBA00003994"/>
    </source>
</evidence>
<evidence type="ECO:0000256" key="3">
    <source>
        <dbReference type="ARBA" id="ARBA00009855"/>
    </source>
</evidence>
<dbReference type="SUPFAM" id="SSF47266">
    <property type="entry name" value="4-helical cytokines"/>
    <property type="match status" value="1"/>
</dbReference>
<evidence type="ECO:0000256" key="12">
    <source>
        <dbReference type="ARBA" id="ARBA00030247"/>
    </source>
</evidence>
<dbReference type="GO" id="GO:0032733">
    <property type="term" value="P:positive regulation of interleukin-10 production"/>
    <property type="evidence" value="ECO:0007669"/>
    <property type="project" value="Ensembl"/>
</dbReference>
<dbReference type="FunCoup" id="A0A2Y9EPJ1">
    <property type="interactions" value="710"/>
</dbReference>
<keyword evidence="10 15" id="KW-1015">Disulfide bond</keyword>
<dbReference type="CTD" id="3565"/>
<dbReference type="PANTHER" id="PTHR47401:SF1">
    <property type="entry name" value="INTERLEUKIN-4"/>
    <property type="match status" value="1"/>
</dbReference>
<dbReference type="GO" id="GO:1903845">
    <property type="term" value="P:negative regulation of cellular response to transforming growth factor beta stimulus"/>
    <property type="evidence" value="ECO:0007669"/>
    <property type="project" value="Ensembl"/>
</dbReference>
<evidence type="ECO:0000313" key="17">
    <source>
        <dbReference type="Proteomes" id="UP000248484"/>
    </source>
</evidence>
<keyword evidence="6 14" id="KW-0964">Secreted</keyword>
<evidence type="ECO:0000256" key="13">
    <source>
        <dbReference type="ARBA" id="ARBA00031287"/>
    </source>
</evidence>
<dbReference type="GO" id="GO:0005136">
    <property type="term" value="F:interleukin-4 receptor binding"/>
    <property type="evidence" value="ECO:0007669"/>
    <property type="project" value="InterPro"/>
</dbReference>
<evidence type="ECO:0000256" key="6">
    <source>
        <dbReference type="ARBA" id="ARBA00022525"/>
    </source>
</evidence>
<organism evidence="17 18">
    <name type="scientific">Physeter macrocephalus</name>
    <name type="common">Sperm whale</name>
    <name type="synonym">Physeter catodon</name>
    <dbReference type="NCBI Taxonomy" id="9755"/>
    <lineage>
        <taxon>Eukaryota</taxon>
        <taxon>Metazoa</taxon>
        <taxon>Chordata</taxon>
        <taxon>Craniata</taxon>
        <taxon>Vertebrata</taxon>
        <taxon>Euteleostomi</taxon>
        <taxon>Mammalia</taxon>
        <taxon>Eutheria</taxon>
        <taxon>Laurasiatheria</taxon>
        <taxon>Artiodactyla</taxon>
        <taxon>Whippomorpha</taxon>
        <taxon>Cetacea</taxon>
        <taxon>Odontoceti</taxon>
        <taxon>Physeteridae</taxon>
        <taxon>Physeter</taxon>
    </lineage>
</organism>
<dbReference type="PANTHER" id="PTHR47401">
    <property type="entry name" value="INTERLEUKIN-4"/>
    <property type="match status" value="1"/>
</dbReference>
<dbReference type="GO" id="GO:0008284">
    <property type="term" value="P:positive regulation of cell population proliferation"/>
    <property type="evidence" value="ECO:0007669"/>
    <property type="project" value="Ensembl"/>
</dbReference>
<dbReference type="OrthoDB" id="9528087at2759"/>
<dbReference type="GO" id="GO:0050728">
    <property type="term" value="P:negative regulation of inflammatory response"/>
    <property type="evidence" value="ECO:0007669"/>
    <property type="project" value="Ensembl"/>
</dbReference>
<dbReference type="GO" id="GO:0035771">
    <property type="term" value="P:interleukin-4-mediated signaling pathway"/>
    <property type="evidence" value="ECO:0007669"/>
    <property type="project" value="Ensembl"/>
</dbReference>
<feature type="chain" id="PRO_5016175624" description="Interleukin-4" evidence="16">
    <location>
        <begin position="25"/>
        <end position="133"/>
    </location>
</feature>
<keyword evidence="7 16" id="KW-0732">Signal</keyword>
<feature type="signal peptide" evidence="16">
    <location>
        <begin position="1"/>
        <end position="24"/>
    </location>
</feature>
<dbReference type="InParanoid" id="A0A2Y9EPJ1"/>
<reference evidence="18" key="1">
    <citation type="submission" date="2025-08" db="UniProtKB">
        <authorList>
            <consortium name="RefSeq"/>
        </authorList>
    </citation>
    <scope>IDENTIFICATION</scope>
    <source>
        <tissue evidence="18">Muscle</tissue>
    </source>
</reference>
<evidence type="ECO:0000256" key="10">
    <source>
        <dbReference type="ARBA" id="ARBA00023157"/>
    </source>
</evidence>
<keyword evidence="17" id="KW-1185">Reference proteome</keyword>
<dbReference type="KEGG" id="pcad:102983897"/>
<evidence type="ECO:0000256" key="9">
    <source>
        <dbReference type="ARBA" id="ARBA00023030"/>
    </source>
</evidence>
<evidence type="ECO:0000256" key="16">
    <source>
        <dbReference type="SAM" id="SignalP"/>
    </source>
</evidence>
<dbReference type="InterPro" id="IPR001325">
    <property type="entry name" value="IL-4/IL-13"/>
</dbReference>
<dbReference type="Proteomes" id="UP000248484">
    <property type="component" value="Chromosome 8"/>
</dbReference>
<dbReference type="PROSITE" id="PS00838">
    <property type="entry name" value="INTERLEUKIN_4_13"/>
    <property type="match status" value="1"/>
</dbReference>
<dbReference type="Gene3D" id="1.20.1250.10">
    <property type="match status" value="1"/>
</dbReference>
<dbReference type="GO" id="GO:0042113">
    <property type="term" value="P:B cell activation"/>
    <property type="evidence" value="ECO:0007669"/>
    <property type="project" value="UniProtKB-UniRule"/>
</dbReference>
<evidence type="ECO:0000256" key="14">
    <source>
        <dbReference type="PIRNR" id="PIRNR001941"/>
    </source>
</evidence>
<keyword evidence="5 14" id="KW-0202">Cytokine</keyword>
<dbReference type="GO" id="GO:0000122">
    <property type="term" value="P:negative regulation of transcription by RNA polymerase II"/>
    <property type="evidence" value="ECO:0007669"/>
    <property type="project" value="Ensembl"/>
</dbReference>
<dbReference type="SMART" id="SM00190">
    <property type="entry name" value="IL4_13"/>
    <property type="match status" value="1"/>
</dbReference>
<dbReference type="GO" id="GO:0007259">
    <property type="term" value="P:cell surface receptor signaling pathway via JAK-STAT"/>
    <property type="evidence" value="ECO:0007669"/>
    <property type="project" value="Ensembl"/>
</dbReference>
<name>A0A2Y9EPJ1_PHYMC</name>
<dbReference type="GO" id="GO:2000553">
    <property type="term" value="P:positive regulation of T-helper 2 cell cytokine production"/>
    <property type="evidence" value="ECO:0007669"/>
    <property type="project" value="Ensembl"/>
</dbReference>
<evidence type="ECO:0000256" key="15">
    <source>
        <dbReference type="PIRSR" id="PIRSR001941-1"/>
    </source>
</evidence>
<proteinExistence type="inferred from homology"/>
<keyword evidence="9 14" id="KW-0339">Growth factor</keyword>
<dbReference type="GO" id="GO:0005615">
    <property type="term" value="C:extracellular space"/>
    <property type="evidence" value="ECO:0007669"/>
    <property type="project" value="UniProtKB-UniRule"/>
</dbReference>
<dbReference type="AlphaFoldDB" id="A0A2Y9EPJ1"/>
<dbReference type="GO" id="GO:2000352">
    <property type="term" value="P:negative regulation of endothelial cell apoptotic process"/>
    <property type="evidence" value="ECO:0007669"/>
    <property type="project" value="Ensembl"/>
</dbReference>
<dbReference type="GO" id="GO:0030335">
    <property type="term" value="P:positive regulation of cell migration"/>
    <property type="evidence" value="ECO:0007669"/>
    <property type="project" value="Ensembl"/>
</dbReference>
<feature type="disulfide bond" evidence="15">
    <location>
        <begin position="70"/>
        <end position="105"/>
    </location>
</feature>
<dbReference type="InterPro" id="IPR009079">
    <property type="entry name" value="4_helix_cytokine-like_core"/>
</dbReference>
<dbReference type="PRINTS" id="PR00431">
    <property type="entry name" value="INTERLEUKIN4"/>
</dbReference>
<dbReference type="GO" id="GO:0045944">
    <property type="term" value="P:positive regulation of transcription by RNA polymerase II"/>
    <property type="evidence" value="ECO:0007669"/>
    <property type="project" value="Ensembl"/>
</dbReference>
<dbReference type="GO" id="GO:0008083">
    <property type="term" value="F:growth factor activity"/>
    <property type="evidence" value="ECO:0007669"/>
    <property type="project" value="UniProtKB-KW"/>
</dbReference>
<feature type="disulfide bond" evidence="15">
    <location>
        <begin position="48"/>
        <end position="85"/>
    </location>
</feature>
<evidence type="ECO:0000256" key="11">
    <source>
        <dbReference type="ARBA" id="ARBA00023180"/>
    </source>
</evidence>
<dbReference type="GO" id="GO:0042116">
    <property type="term" value="P:macrophage activation"/>
    <property type="evidence" value="ECO:0007669"/>
    <property type="project" value="Ensembl"/>
</dbReference>
<dbReference type="GO" id="GO:0006955">
    <property type="term" value="P:immune response"/>
    <property type="evidence" value="ECO:0007669"/>
    <property type="project" value="InterPro"/>
</dbReference>
<dbReference type="GO" id="GO:1903660">
    <property type="term" value="P:negative regulation of complement-dependent cytotoxicity"/>
    <property type="evidence" value="ECO:0007669"/>
    <property type="project" value="Ensembl"/>
</dbReference>
<dbReference type="GeneID" id="102983897"/>
<dbReference type="GO" id="GO:0032736">
    <property type="term" value="P:positive regulation of interleukin-13 production"/>
    <property type="evidence" value="ECO:0007669"/>
    <property type="project" value="Ensembl"/>
</dbReference>
<sequence>MGLTSQLIPMLVCLLACTSNFVYGHKGDITLQEIIKTLNILTARKNSCMELPVADVFATPKNTTEKETFCRAATVLWHIYRYHKCLNNPLRGLHRNLSSMANMTCSVNEAKKSTLKDFLERLKTIMKEKYSKC</sequence>